<protein>
    <submittedName>
        <fullName evidence="1">Putative alpha/Beta hydrolase</fullName>
    </submittedName>
</protein>
<proteinExistence type="predicted"/>
<comment type="caution">
    <text evidence="1">The sequence shown here is derived from an EMBL/GenBank/DDBJ whole genome shotgun (WGS) entry which is preliminary data.</text>
</comment>
<name>A0A6A4PZQ9_LUPAL</name>
<sequence length="187" mass="21289">MSHFSAPCGTDDDVVNWLHGNRLWKMARESYEPLWIKGGGHCNLELYPDYIRHLCKYIQEMENLTTEKRLKKIWKNVKLQSWSNTGSCCTCIGERCCTFNCPECSDCCCMNVSLSINFPECCKPSCIKCCRLPKLSNCFGPCCCTTCSRPRCCYTKKCARLSCSCNSCFCWQCCVGKHNDTNGKHNG</sequence>
<organism evidence="1 2">
    <name type="scientific">Lupinus albus</name>
    <name type="common">White lupine</name>
    <name type="synonym">Lupinus termis</name>
    <dbReference type="NCBI Taxonomy" id="3870"/>
    <lineage>
        <taxon>Eukaryota</taxon>
        <taxon>Viridiplantae</taxon>
        <taxon>Streptophyta</taxon>
        <taxon>Embryophyta</taxon>
        <taxon>Tracheophyta</taxon>
        <taxon>Spermatophyta</taxon>
        <taxon>Magnoliopsida</taxon>
        <taxon>eudicotyledons</taxon>
        <taxon>Gunneridae</taxon>
        <taxon>Pentapetalae</taxon>
        <taxon>rosids</taxon>
        <taxon>fabids</taxon>
        <taxon>Fabales</taxon>
        <taxon>Fabaceae</taxon>
        <taxon>Papilionoideae</taxon>
        <taxon>50 kb inversion clade</taxon>
        <taxon>genistoids sensu lato</taxon>
        <taxon>core genistoids</taxon>
        <taxon>Genisteae</taxon>
        <taxon>Lupinus</taxon>
    </lineage>
</organism>
<dbReference type="EMBL" id="WOCE01000009">
    <property type="protein sequence ID" value="KAE9607000.1"/>
    <property type="molecule type" value="Genomic_DNA"/>
</dbReference>
<reference evidence="2" key="1">
    <citation type="journal article" date="2020" name="Nat. Commun.">
        <title>Genome sequence of the cluster root forming white lupin.</title>
        <authorList>
            <person name="Hufnagel B."/>
            <person name="Marques A."/>
            <person name="Soriano A."/>
            <person name="Marques L."/>
            <person name="Divol F."/>
            <person name="Doumas P."/>
            <person name="Sallet E."/>
            <person name="Mancinotti D."/>
            <person name="Carrere S."/>
            <person name="Marande W."/>
            <person name="Arribat S."/>
            <person name="Keller J."/>
            <person name="Huneau C."/>
            <person name="Blein T."/>
            <person name="Aime D."/>
            <person name="Laguerre M."/>
            <person name="Taylor J."/>
            <person name="Schubert V."/>
            <person name="Nelson M."/>
            <person name="Geu-Flores F."/>
            <person name="Crespi M."/>
            <person name="Gallardo-Guerrero K."/>
            <person name="Delaux P.-M."/>
            <person name="Salse J."/>
            <person name="Berges H."/>
            <person name="Guyot R."/>
            <person name="Gouzy J."/>
            <person name="Peret B."/>
        </authorList>
    </citation>
    <scope>NUCLEOTIDE SEQUENCE [LARGE SCALE GENOMIC DNA]</scope>
    <source>
        <strain evidence="2">cv. Amiga</strain>
    </source>
</reference>
<keyword evidence="1" id="KW-0378">Hydrolase</keyword>
<dbReference type="AlphaFoldDB" id="A0A6A4PZQ9"/>
<dbReference type="OrthoDB" id="446723at2759"/>
<dbReference type="GO" id="GO:0016787">
    <property type="term" value="F:hydrolase activity"/>
    <property type="evidence" value="ECO:0007669"/>
    <property type="project" value="UniProtKB-KW"/>
</dbReference>
<dbReference type="PANTHER" id="PTHR12277:SF139">
    <property type="entry name" value="ALPHA_BETA-HYDROLASES SUPERFAMILY PROTEIN"/>
    <property type="match status" value="1"/>
</dbReference>
<dbReference type="PANTHER" id="PTHR12277">
    <property type="entry name" value="ALPHA/BETA HYDROLASE DOMAIN-CONTAINING PROTEIN"/>
    <property type="match status" value="1"/>
</dbReference>
<dbReference type="Proteomes" id="UP000447434">
    <property type="component" value="Chromosome 9"/>
</dbReference>
<gene>
    <name evidence="1" type="ORF">Lalb_Chr09g0325461</name>
</gene>
<evidence type="ECO:0000313" key="1">
    <source>
        <dbReference type="EMBL" id="KAE9607000.1"/>
    </source>
</evidence>
<evidence type="ECO:0000313" key="2">
    <source>
        <dbReference type="Proteomes" id="UP000447434"/>
    </source>
</evidence>
<accession>A0A6A4PZQ9</accession>
<keyword evidence="2" id="KW-1185">Reference proteome</keyword>